<protein>
    <submittedName>
        <fullName evidence="1">Uncharacterized protein</fullName>
    </submittedName>
</protein>
<sequence length="61" mass="7518">YEHDPYYRARINWFFEEIVELTMNGKWAPRGMGRPIQCWKEEKPFGFYKGRDFKKLITGRE</sequence>
<evidence type="ECO:0000313" key="1">
    <source>
        <dbReference type="EMBL" id="KKL97509.1"/>
    </source>
</evidence>
<comment type="caution">
    <text evidence="1">The sequence shown here is derived from an EMBL/GenBank/DDBJ whole genome shotgun (WGS) entry which is preliminary data.</text>
</comment>
<proteinExistence type="predicted"/>
<name>A0A0F9GF87_9ZZZZ</name>
<accession>A0A0F9GF87</accession>
<feature type="non-terminal residue" evidence="1">
    <location>
        <position position="1"/>
    </location>
</feature>
<organism evidence="1">
    <name type="scientific">marine sediment metagenome</name>
    <dbReference type="NCBI Taxonomy" id="412755"/>
    <lineage>
        <taxon>unclassified sequences</taxon>
        <taxon>metagenomes</taxon>
        <taxon>ecological metagenomes</taxon>
    </lineage>
</organism>
<gene>
    <name evidence="1" type="ORF">LCGC14_1833710</name>
</gene>
<reference evidence="1" key="1">
    <citation type="journal article" date="2015" name="Nature">
        <title>Complex archaea that bridge the gap between prokaryotes and eukaryotes.</title>
        <authorList>
            <person name="Spang A."/>
            <person name="Saw J.H."/>
            <person name="Jorgensen S.L."/>
            <person name="Zaremba-Niedzwiedzka K."/>
            <person name="Martijn J."/>
            <person name="Lind A.E."/>
            <person name="van Eijk R."/>
            <person name="Schleper C."/>
            <person name="Guy L."/>
            <person name="Ettema T.J."/>
        </authorList>
    </citation>
    <scope>NUCLEOTIDE SEQUENCE</scope>
</reference>
<dbReference type="EMBL" id="LAZR01018152">
    <property type="protein sequence ID" value="KKL97509.1"/>
    <property type="molecule type" value="Genomic_DNA"/>
</dbReference>
<dbReference type="AlphaFoldDB" id="A0A0F9GF87"/>